<dbReference type="InterPro" id="IPR012902">
    <property type="entry name" value="N_methyl_site"/>
</dbReference>
<proteinExistence type="predicted"/>
<keyword evidence="2" id="KW-0812">Transmembrane</keyword>
<dbReference type="RefSeq" id="WP_395120403.1">
    <property type="nucleotide sequence ID" value="NZ_CP170721.1"/>
</dbReference>
<evidence type="ECO:0000313" key="3">
    <source>
        <dbReference type="EMBL" id="XIA18414.1"/>
    </source>
</evidence>
<keyword evidence="2" id="KW-0472">Membrane</keyword>
<dbReference type="Pfam" id="PF07963">
    <property type="entry name" value="N_methyl"/>
    <property type="match status" value="1"/>
</dbReference>
<dbReference type="NCBIfam" id="TIGR02532">
    <property type="entry name" value="IV_pilin_GFxxxE"/>
    <property type="match status" value="1"/>
</dbReference>
<organism evidence="3">
    <name type="scientific">Rhodanobacter sp. FW102-FHT14D07</name>
    <dbReference type="NCBI Taxonomy" id="3351462"/>
    <lineage>
        <taxon>Bacteria</taxon>
        <taxon>Pseudomonadati</taxon>
        <taxon>Pseudomonadota</taxon>
        <taxon>Gammaproteobacteria</taxon>
        <taxon>Lysobacterales</taxon>
        <taxon>Rhodanobacteraceae</taxon>
        <taxon>Rhodanobacter</taxon>
    </lineage>
</organism>
<feature type="region of interest" description="Disordered" evidence="1">
    <location>
        <begin position="105"/>
        <end position="139"/>
    </location>
</feature>
<protein>
    <submittedName>
        <fullName evidence="3">Prepilin-type N-terminal cleavage/methylation domain-containing protein</fullName>
    </submittedName>
</protein>
<feature type="transmembrane region" description="Helical" evidence="2">
    <location>
        <begin position="20"/>
        <end position="45"/>
    </location>
</feature>
<dbReference type="SUPFAM" id="SSF54523">
    <property type="entry name" value="Pili subunits"/>
    <property type="match status" value="1"/>
</dbReference>
<reference evidence="3" key="1">
    <citation type="submission" date="2024-10" db="EMBL/GenBank/DDBJ databases">
        <authorList>
            <person name="Lesea H.P."/>
            <person name="Kuehl J.V."/>
            <person name="Chandonia J.-M."/>
        </authorList>
    </citation>
    <scope>NUCLEOTIDE SEQUENCE</scope>
    <source>
        <strain evidence="3">FW102-FHT14D07</strain>
    </source>
</reference>
<dbReference type="EMBL" id="CP170721">
    <property type="protein sequence ID" value="XIA18414.1"/>
    <property type="molecule type" value="Genomic_DNA"/>
</dbReference>
<evidence type="ECO:0000256" key="2">
    <source>
        <dbReference type="SAM" id="Phobius"/>
    </source>
</evidence>
<name>A0AB74UT58_9GAMM</name>
<gene>
    <name evidence="3" type="ORF">ACFYG5_17955</name>
</gene>
<dbReference type="PROSITE" id="PS00409">
    <property type="entry name" value="PROKAR_NTER_METHYL"/>
    <property type="match status" value="1"/>
</dbReference>
<accession>A0AB74UT58</accession>
<dbReference type="Gene3D" id="3.30.700.10">
    <property type="entry name" value="Glycoprotein, Type 4 Pilin"/>
    <property type="match status" value="1"/>
</dbReference>
<dbReference type="InterPro" id="IPR045584">
    <property type="entry name" value="Pilin-like"/>
</dbReference>
<dbReference type="AlphaFoldDB" id="A0AB74UT58"/>
<sequence length="167" mass="18288">MRLANTPPVAMNKRLPTPSAGFTLVEMMIAVIIMGLLVAMAMPIYARYGNRVKANEVAAFMTTTSLALETYHAQSGTYPATLAEIGISEPALDPWGNPYRYLPIDTDPPPKTGQVRRDRNMNPINTDFDLYSTGPDGRTQTQLTGRFARDDIVRAGNGSYIGTAQDF</sequence>
<keyword evidence="2" id="KW-1133">Transmembrane helix</keyword>
<evidence type="ECO:0000256" key="1">
    <source>
        <dbReference type="SAM" id="MobiDB-lite"/>
    </source>
</evidence>